<accession>A0A645IYK3</accession>
<sequence>MEIKYTVIWMLWAFALILLVIFPQVLVPIAAFLGIATPINALFFISVFFSHIMIFYLYKKISIHYEAIKNLNYEIAKLKQECDKHDDNK</sequence>
<keyword evidence="2" id="KW-0812">Transmembrane</keyword>
<evidence type="ECO:0000313" key="3">
    <source>
        <dbReference type="EMBL" id="MPN55942.1"/>
    </source>
</evidence>
<feature type="transmembrane region" description="Helical" evidence="2">
    <location>
        <begin position="7"/>
        <end position="33"/>
    </location>
</feature>
<proteinExistence type="predicted"/>
<evidence type="ECO:0000256" key="1">
    <source>
        <dbReference type="SAM" id="Coils"/>
    </source>
</evidence>
<comment type="caution">
    <text evidence="3">The sequence shown here is derived from an EMBL/GenBank/DDBJ whole genome shotgun (WGS) entry which is preliminary data.</text>
</comment>
<evidence type="ECO:0000256" key="2">
    <source>
        <dbReference type="SAM" id="Phobius"/>
    </source>
</evidence>
<organism evidence="3">
    <name type="scientific">bioreactor metagenome</name>
    <dbReference type="NCBI Taxonomy" id="1076179"/>
    <lineage>
        <taxon>unclassified sequences</taxon>
        <taxon>metagenomes</taxon>
        <taxon>ecological metagenomes</taxon>
    </lineage>
</organism>
<dbReference type="Pfam" id="PF10066">
    <property type="entry name" value="DUF2304"/>
    <property type="match status" value="1"/>
</dbReference>
<reference evidence="3" key="1">
    <citation type="submission" date="2019-08" db="EMBL/GenBank/DDBJ databases">
        <authorList>
            <person name="Kucharzyk K."/>
            <person name="Murdoch R.W."/>
            <person name="Higgins S."/>
            <person name="Loffler F."/>
        </authorList>
    </citation>
    <scope>NUCLEOTIDE SEQUENCE</scope>
</reference>
<gene>
    <name evidence="3" type="ORF">SDC9_203626</name>
</gene>
<protein>
    <recommendedName>
        <fullName evidence="4">DUF2304 domain-containing protein</fullName>
    </recommendedName>
</protein>
<keyword evidence="2" id="KW-0472">Membrane</keyword>
<dbReference type="InterPro" id="IPR019277">
    <property type="entry name" value="DUF2304"/>
</dbReference>
<keyword evidence="1" id="KW-0175">Coiled coil</keyword>
<feature type="transmembrane region" description="Helical" evidence="2">
    <location>
        <begin position="39"/>
        <end position="58"/>
    </location>
</feature>
<keyword evidence="2" id="KW-1133">Transmembrane helix</keyword>
<name>A0A645IYK3_9ZZZZ</name>
<feature type="coiled-coil region" evidence="1">
    <location>
        <begin position="61"/>
        <end position="88"/>
    </location>
</feature>
<dbReference type="EMBL" id="VSSQ01125716">
    <property type="protein sequence ID" value="MPN55942.1"/>
    <property type="molecule type" value="Genomic_DNA"/>
</dbReference>
<dbReference type="AlphaFoldDB" id="A0A645IYK3"/>
<evidence type="ECO:0008006" key="4">
    <source>
        <dbReference type="Google" id="ProtNLM"/>
    </source>
</evidence>